<evidence type="ECO:0000313" key="7">
    <source>
        <dbReference type="Proteomes" id="UP000533469"/>
    </source>
</evidence>
<evidence type="ECO:0000313" key="6">
    <source>
        <dbReference type="EMBL" id="MBB3769992.1"/>
    </source>
</evidence>
<sequence length="279" mass="31118">MSKIIQLSDLHLCPEGERVVGFDPEARLRSVLDTVRREHADADLCLVSGDLTDRGDEASYLRLRGILGDFPVRLCLMLGNHDSRTPFRRVFPQAQDDGAGFVQGVIDLGDQRLVFLDTLDEEFPSAGRLCARRLAWLEATLAVAPTTPTLLALHHPPFDLGMEYFRYMLLADGAELEALLDRHPQVIHLAFGHVHVPVFGRRRGRSFSAARGTCHPMLPPFTGMATDYVDRPPSYELILFQGETVILHHMQVQPDETPVAREVADFDGGPGSLEIFRNV</sequence>
<dbReference type="RefSeq" id="WP_183188158.1">
    <property type="nucleotide sequence ID" value="NZ_JACICD010000001.1"/>
</dbReference>
<proteinExistence type="inferred from homology"/>
<dbReference type="EMBL" id="JACICD010000001">
    <property type="protein sequence ID" value="MBB3769992.1"/>
    <property type="molecule type" value="Genomic_DNA"/>
</dbReference>
<feature type="domain" description="Calcineurin-like phosphoesterase" evidence="5">
    <location>
        <begin position="3"/>
        <end position="197"/>
    </location>
</feature>
<dbReference type="GO" id="GO:0046872">
    <property type="term" value="F:metal ion binding"/>
    <property type="evidence" value="ECO:0007669"/>
    <property type="project" value="UniProtKB-KW"/>
</dbReference>
<dbReference type="GO" id="GO:0004112">
    <property type="term" value="F:cyclic-nucleotide phosphodiesterase activity"/>
    <property type="evidence" value="ECO:0007669"/>
    <property type="project" value="InterPro"/>
</dbReference>
<comment type="similarity">
    <text evidence="4">Belongs to the cyclic nucleotide phosphodiesterase class-III family.</text>
</comment>
<comment type="caution">
    <text evidence="6">The sequence shown here is derived from an EMBL/GenBank/DDBJ whole genome shotgun (WGS) entry which is preliminary data.</text>
</comment>
<keyword evidence="2" id="KW-0378">Hydrolase</keyword>
<protein>
    <submittedName>
        <fullName evidence="6">3',5'-cyclic AMP phosphodiesterase CpdA</fullName>
    </submittedName>
</protein>
<dbReference type="InterPro" id="IPR004843">
    <property type="entry name" value="Calcineurin-like_PHP"/>
</dbReference>
<accession>A0A839Z2V5</accession>
<dbReference type="PANTHER" id="PTHR42988">
    <property type="entry name" value="PHOSPHOHYDROLASE"/>
    <property type="match status" value="1"/>
</dbReference>
<dbReference type="PANTHER" id="PTHR42988:SF2">
    <property type="entry name" value="CYCLIC NUCLEOTIDE PHOSPHODIESTERASE CBUA0032-RELATED"/>
    <property type="match status" value="1"/>
</dbReference>
<evidence type="ECO:0000256" key="3">
    <source>
        <dbReference type="ARBA" id="ARBA00023004"/>
    </source>
</evidence>
<dbReference type="Gene3D" id="3.60.21.10">
    <property type="match status" value="1"/>
</dbReference>
<gene>
    <name evidence="6" type="ORF">FHS55_000578</name>
</gene>
<keyword evidence="3" id="KW-0408">Iron</keyword>
<dbReference type="InterPro" id="IPR029052">
    <property type="entry name" value="Metallo-depent_PP-like"/>
</dbReference>
<dbReference type="AlphaFoldDB" id="A0A839Z2V5"/>
<dbReference type="SUPFAM" id="SSF56300">
    <property type="entry name" value="Metallo-dependent phosphatases"/>
    <property type="match status" value="1"/>
</dbReference>
<dbReference type="InterPro" id="IPR050884">
    <property type="entry name" value="CNP_phosphodiesterase-III"/>
</dbReference>
<keyword evidence="7" id="KW-1185">Reference proteome</keyword>
<reference evidence="6 7" key="1">
    <citation type="submission" date="2020-08" db="EMBL/GenBank/DDBJ databases">
        <title>Genomic Encyclopedia of Type Strains, Phase IV (KMG-IV): sequencing the most valuable type-strain genomes for metagenomic binning, comparative biology and taxonomic classification.</title>
        <authorList>
            <person name="Goeker M."/>
        </authorList>
    </citation>
    <scope>NUCLEOTIDE SEQUENCE [LARGE SCALE GENOMIC DNA]</scope>
    <source>
        <strain evidence="6 7">DSM 5895</strain>
    </source>
</reference>
<evidence type="ECO:0000259" key="5">
    <source>
        <dbReference type="Pfam" id="PF00149"/>
    </source>
</evidence>
<dbReference type="Proteomes" id="UP000533469">
    <property type="component" value="Unassembled WGS sequence"/>
</dbReference>
<dbReference type="Pfam" id="PF00149">
    <property type="entry name" value="Metallophos"/>
    <property type="match status" value="1"/>
</dbReference>
<dbReference type="InterPro" id="IPR026575">
    <property type="entry name" value="GpdQ/CpdA-like"/>
</dbReference>
<evidence type="ECO:0000256" key="2">
    <source>
        <dbReference type="ARBA" id="ARBA00022801"/>
    </source>
</evidence>
<dbReference type="CDD" id="cd07402">
    <property type="entry name" value="MPP_GpdQ"/>
    <property type="match status" value="1"/>
</dbReference>
<organism evidence="6 7">
    <name type="scientific">Ancylobacter tetraedralis</name>
    <dbReference type="NCBI Taxonomy" id="217068"/>
    <lineage>
        <taxon>Bacteria</taxon>
        <taxon>Pseudomonadati</taxon>
        <taxon>Pseudomonadota</taxon>
        <taxon>Alphaproteobacteria</taxon>
        <taxon>Hyphomicrobiales</taxon>
        <taxon>Xanthobacteraceae</taxon>
        <taxon>Ancylobacter</taxon>
    </lineage>
</organism>
<evidence type="ECO:0000256" key="1">
    <source>
        <dbReference type="ARBA" id="ARBA00022723"/>
    </source>
</evidence>
<evidence type="ECO:0000256" key="4">
    <source>
        <dbReference type="ARBA" id="ARBA00025742"/>
    </source>
</evidence>
<keyword evidence="1" id="KW-0479">Metal-binding</keyword>
<name>A0A839Z2V5_9HYPH</name>